<dbReference type="AlphaFoldDB" id="A0AAP5LQZ4"/>
<dbReference type="RefSeq" id="WP_310144183.1">
    <property type="nucleotide sequence ID" value="NZ_JAVDTR010000015.1"/>
</dbReference>
<comment type="caution">
    <text evidence="1">The sequence shown here is derived from an EMBL/GenBank/DDBJ whole genome shotgun (WGS) entry which is preliminary data.</text>
</comment>
<accession>A0AAP5LQZ4</accession>
<dbReference type="Proteomes" id="UP001254832">
    <property type="component" value="Unassembled WGS sequence"/>
</dbReference>
<name>A0AAP5LQZ4_PAEAM</name>
<reference evidence="1" key="1">
    <citation type="submission" date="2023-07" db="EMBL/GenBank/DDBJ databases">
        <title>Sorghum-associated microbial communities from plants grown in Nebraska, USA.</title>
        <authorList>
            <person name="Schachtman D."/>
        </authorList>
    </citation>
    <scope>NUCLEOTIDE SEQUENCE</scope>
    <source>
        <strain evidence="1">BE80</strain>
    </source>
</reference>
<dbReference type="EMBL" id="JAVDTR010000015">
    <property type="protein sequence ID" value="MDR6726185.1"/>
    <property type="molecule type" value="Genomic_DNA"/>
</dbReference>
<evidence type="ECO:0000313" key="2">
    <source>
        <dbReference type="Proteomes" id="UP001254832"/>
    </source>
</evidence>
<protein>
    <submittedName>
        <fullName evidence="1">Uncharacterized protein</fullName>
    </submittedName>
</protein>
<organism evidence="1 2">
    <name type="scientific">Paenibacillus amylolyticus</name>
    <dbReference type="NCBI Taxonomy" id="1451"/>
    <lineage>
        <taxon>Bacteria</taxon>
        <taxon>Bacillati</taxon>
        <taxon>Bacillota</taxon>
        <taxon>Bacilli</taxon>
        <taxon>Bacillales</taxon>
        <taxon>Paenibacillaceae</taxon>
        <taxon>Paenibacillus</taxon>
    </lineage>
</organism>
<proteinExistence type="predicted"/>
<gene>
    <name evidence="1" type="ORF">J2W91_004691</name>
</gene>
<sequence>MEWNGDEGAVQLYKKSCILQMLQESIESLYYEELNRHKISLLGVYGSVEAERIENQLMLIDQLISGIEHNIGCGNLKRALHFLILLRQLIRQTQARLDVIDYGELVV</sequence>
<evidence type="ECO:0000313" key="1">
    <source>
        <dbReference type="EMBL" id="MDR6726185.1"/>
    </source>
</evidence>